<evidence type="ECO:0000256" key="1">
    <source>
        <dbReference type="SAM" id="MobiDB-lite"/>
    </source>
</evidence>
<feature type="compositionally biased region" description="Basic residues" evidence="1">
    <location>
        <begin position="10"/>
        <end position="20"/>
    </location>
</feature>
<dbReference type="EMBL" id="JQ844193">
    <property type="protein sequence ID" value="AGS52432.1"/>
    <property type="molecule type" value="Genomic_DNA"/>
</dbReference>
<organism evidence="2">
    <name type="scientific">uncultured bacterium contig00100</name>
    <dbReference type="NCBI Taxonomy" id="1181567"/>
    <lineage>
        <taxon>Bacteria</taxon>
        <taxon>environmental samples</taxon>
    </lineage>
</organism>
<accession>A0A806JZ45</accession>
<name>A0A806JZ45_9BACT</name>
<reference evidence="2" key="1">
    <citation type="submission" date="2012-03" db="EMBL/GenBank/DDBJ databases">
        <title>Functional metagenomics reveals considerable lignocellulase gene clusters in the gut microbiome of a wood-feeding higher termite.</title>
        <authorList>
            <person name="Liu N."/>
        </authorList>
    </citation>
    <scope>NUCLEOTIDE SEQUENCE</scope>
</reference>
<feature type="region of interest" description="Disordered" evidence="1">
    <location>
        <begin position="1"/>
        <end position="28"/>
    </location>
</feature>
<dbReference type="AlphaFoldDB" id="A0A806JZ45"/>
<protein>
    <submittedName>
        <fullName evidence="2">Uncharacterized protein</fullName>
    </submittedName>
</protein>
<evidence type="ECO:0000313" key="2">
    <source>
        <dbReference type="EMBL" id="AGS52432.1"/>
    </source>
</evidence>
<sequence>MRLLENTSHKGTRVCRKRLSHKDTKDTKNTKELKNEFHIFFMKK</sequence>
<proteinExistence type="predicted"/>